<dbReference type="Gene3D" id="3.30.70.920">
    <property type="match status" value="2"/>
</dbReference>
<feature type="domain" description="Transcription regulator AsnC/Lrp ligand binding" evidence="5">
    <location>
        <begin position="95"/>
        <end position="163"/>
    </location>
</feature>
<protein>
    <submittedName>
        <fullName evidence="7">Lrp/AsnC family transcriptional regulator</fullName>
    </submittedName>
</protein>
<dbReference type="InterPro" id="IPR011008">
    <property type="entry name" value="Dimeric_a/b-barrel"/>
</dbReference>
<gene>
    <name evidence="7" type="ORF">ACFSFX_09095</name>
</gene>
<dbReference type="Pfam" id="PF13404">
    <property type="entry name" value="HTH_AsnC-type"/>
    <property type="match status" value="1"/>
</dbReference>
<feature type="compositionally biased region" description="Polar residues" evidence="4">
    <location>
        <begin position="9"/>
        <end position="20"/>
    </location>
</feature>
<feature type="domain" description="HTH asnC-type" evidence="6">
    <location>
        <begin position="28"/>
        <end position="69"/>
    </location>
</feature>
<evidence type="ECO:0000256" key="2">
    <source>
        <dbReference type="ARBA" id="ARBA00023125"/>
    </source>
</evidence>
<evidence type="ECO:0000313" key="8">
    <source>
        <dbReference type="Proteomes" id="UP001597307"/>
    </source>
</evidence>
<dbReference type="InterPro" id="IPR036388">
    <property type="entry name" value="WH-like_DNA-bd_sf"/>
</dbReference>
<comment type="caution">
    <text evidence="7">The sequence shown here is derived from an EMBL/GenBank/DDBJ whole genome shotgun (WGS) entry which is preliminary data.</text>
</comment>
<sequence length="361" mass="39405">MAPVKAAVTASTPDRNTSSVPPHEPPPMDQTDLDIVAALQIAPRVPANALADILGEPASTITRRLKRLQQDRLMKVIGRFAWPLVTSGNPRQLWFKCQPGQALEVAEKLRGFREIQFLLVTSGSADIYADLYPLHGSDINELLSRSVPSIPGVASIESQLVLESKRVGHSWRLDRLKPEQVAALEVHRVPVNKPPMTSIDELSDIEFGTLLQLGQNARVTAAEVARSLNISSSSAYRTIQLLLNNGSISPRVEMEPAAAGFTLHAIISLQVKPKFIAAALENLSVKKSARMVSMVTGKASIIYHGTFRGPDELAHFITDEIGALSGIQSIDTCVGLNVLRRYWMDRDGELMGDQVEGLLTR</sequence>
<dbReference type="PANTHER" id="PTHR30154:SF34">
    <property type="entry name" value="TRANSCRIPTIONAL REGULATOR AZLB"/>
    <property type="match status" value="1"/>
</dbReference>
<dbReference type="InterPro" id="IPR000485">
    <property type="entry name" value="AsnC-type_HTH_dom"/>
</dbReference>
<organism evidence="7 8">
    <name type="scientific">Arthrobacter flavus</name>
    <dbReference type="NCBI Taxonomy" id="95172"/>
    <lineage>
        <taxon>Bacteria</taxon>
        <taxon>Bacillati</taxon>
        <taxon>Actinomycetota</taxon>
        <taxon>Actinomycetes</taxon>
        <taxon>Micrococcales</taxon>
        <taxon>Micrococcaceae</taxon>
        <taxon>Arthrobacter</taxon>
    </lineage>
</organism>
<dbReference type="InterPro" id="IPR011991">
    <property type="entry name" value="ArsR-like_HTH"/>
</dbReference>
<proteinExistence type="predicted"/>
<dbReference type="CDD" id="cd00090">
    <property type="entry name" value="HTH_ARSR"/>
    <property type="match status" value="1"/>
</dbReference>
<dbReference type="SMART" id="SM00344">
    <property type="entry name" value="HTH_ASNC"/>
    <property type="match status" value="2"/>
</dbReference>
<evidence type="ECO:0000259" key="5">
    <source>
        <dbReference type="Pfam" id="PF01037"/>
    </source>
</evidence>
<keyword evidence="1" id="KW-0805">Transcription regulation</keyword>
<dbReference type="Pfam" id="PF01037">
    <property type="entry name" value="AsnC_trans_reg"/>
    <property type="match status" value="1"/>
</dbReference>
<evidence type="ECO:0000313" key="7">
    <source>
        <dbReference type="EMBL" id="MFD1846751.1"/>
    </source>
</evidence>
<dbReference type="InterPro" id="IPR019888">
    <property type="entry name" value="Tscrpt_reg_AsnC-like"/>
</dbReference>
<feature type="region of interest" description="Disordered" evidence="4">
    <location>
        <begin position="1"/>
        <end position="30"/>
    </location>
</feature>
<name>A0ABW4Q814_9MICC</name>
<evidence type="ECO:0000256" key="4">
    <source>
        <dbReference type="SAM" id="MobiDB-lite"/>
    </source>
</evidence>
<dbReference type="SUPFAM" id="SSF54909">
    <property type="entry name" value="Dimeric alpha+beta barrel"/>
    <property type="match status" value="2"/>
</dbReference>
<reference evidence="8" key="1">
    <citation type="journal article" date="2019" name="Int. J. Syst. Evol. Microbiol.">
        <title>The Global Catalogue of Microorganisms (GCM) 10K type strain sequencing project: providing services to taxonomists for standard genome sequencing and annotation.</title>
        <authorList>
            <consortium name="The Broad Institute Genomics Platform"/>
            <consortium name="The Broad Institute Genome Sequencing Center for Infectious Disease"/>
            <person name="Wu L."/>
            <person name="Ma J."/>
        </authorList>
    </citation>
    <scope>NUCLEOTIDE SEQUENCE [LARGE SCALE GENOMIC DNA]</scope>
    <source>
        <strain evidence="8">JCM 11496</strain>
    </source>
</reference>
<dbReference type="Gene3D" id="1.10.10.10">
    <property type="entry name" value="Winged helix-like DNA-binding domain superfamily/Winged helix DNA-binding domain"/>
    <property type="match status" value="1"/>
</dbReference>
<dbReference type="InterPro" id="IPR019887">
    <property type="entry name" value="Tscrpt_reg_AsnC/Lrp_C"/>
</dbReference>
<keyword evidence="8" id="KW-1185">Reference proteome</keyword>
<evidence type="ECO:0000256" key="3">
    <source>
        <dbReference type="ARBA" id="ARBA00023163"/>
    </source>
</evidence>
<dbReference type="RefSeq" id="WP_343878208.1">
    <property type="nucleotide sequence ID" value="NZ_BAAAIJ010000013.1"/>
</dbReference>
<dbReference type="InterPro" id="IPR036390">
    <property type="entry name" value="WH_DNA-bd_sf"/>
</dbReference>
<dbReference type="PANTHER" id="PTHR30154">
    <property type="entry name" value="LEUCINE-RESPONSIVE REGULATORY PROTEIN"/>
    <property type="match status" value="1"/>
</dbReference>
<dbReference type="EMBL" id="JBHUGA010000030">
    <property type="protein sequence ID" value="MFD1846751.1"/>
    <property type="molecule type" value="Genomic_DNA"/>
</dbReference>
<dbReference type="SUPFAM" id="SSF46785">
    <property type="entry name" value="Winged helix' DNA-binding domain"/>
    <property type="match status" value="2"/>
</dbReference>
<evidence type="ECO:0000259" key="6">
    <source>
        <dbReference type="Pfam" id="PF13404"/>
    </source>
</evidence>
<keyword evidence="3" id="KW-0804">Transcription</keyword>
<dbReference type="Proteomes" id="UP001597307">
    <property type="component" value="Unassembled WGS sequence"/>
</dbReference>
<accession>A0ABW4Q814</accession>
<evidence type="ECO:0000256" key="1">
    <source>
        <dbReference type="ARBA" id="ARBA00023015"/>
    </source>
</evidence>
<keyword evidence="2" id="KW-0238">DNA-binding</keyword>